<keyword evidence="3" id="KW-1185">Reference proteome</keyword>
<sequence length="291" mass="32593">MNGFTFYHLRQQVVKYAGTTLGLLGPSAQLCPLCGKTAKSLSHKKLSAQQAPLGSLSPSFAKSLCRNCLADIPWIYKVKCRICGRGAVCPDCIRRSDTAFVLNRSAVQYSEPMRELLAKYKYRGNETLAPYLGEMLLHPLAEMTRELSGRLGIRAGSPWSEIWHAITYVPVSSERAEERGFNQAEKLAVMVSQNTEIPLCHLLVRLRHSEKQSFKTRSARMRDMNSLFAVRAGSMKQFLLMHNRRKECGAPRILLVDDIYTTGSTIQACAEALQKADTSPMDIYALTWARS</sequence>
<evidence type="ECO:0000313" key="3">
    <source>
        <dbReference type="Proteomes" id="UP000183410"/>
    </source>
</evidence>
<gene>
    <name evidence="2" type="ORF">SAMN04487969_13215</name>
</gene>
<dbReference type="PANTHER" id="PTHR47505">
    <property type="entry name" value="DNA UTILIZATION PROTEIN YHGH"/>
    <property type="match status" value="1"/>
</dbReference>
<dbReference type="SUPFAM" id="SSF53271">
    <property type="entry name" value="PRTase-like"/>
    <property type="match status" value="1"/>
</dbReference>
<evidence type="ECO:0000256" key="1">
    <source>
        <dbReference type="ARBA" id="ARBA00008007"/>
    </source>
</evidence>
<evidence type="ECO:0000313" key="2">
    <source>
        <dbReference type="EMBL" id="SFF38666.1"/>
    </source>
</evidence>
<name>A0A1I2ICS1_9BACL</name>
<organism evidence="2 3">
    <name type="scientific">Paenibacillus algorifonticola</name>
    <dbReference type="NCBI Taxonomy" id="684063"/>
    <lineage>
        <taxon>Bacteria</taxon>
        <taxon>Bacillati</taxon>
        <taxon>Bacillota</taxon>
        <taxon>Bacilli</taxon>
        <taxon>Bacillales</taxon>
        <taxon>Paenibacillaceae</taxon>
        <taxon>Paenibacillus</taxon>
    </lineage>
</organism>
<dbReference type="AlphaFoldDB" id="A0A1I2ICS1"/>
<dbReference type="EMBL" id="FONN01000032">
    <property type="protein sequence ID" value="SFF38666.1"/>
    <property type="molecule type" value="Genomic_DNA"/>
</dbReference>
<dbReference type="InterPro" id="IPR051910">
    <property type="entry name" value="ComF/GntX_DNA_util-trans"/>
</dbReference>
<reference evidence="3" key="1">
    <citation type="submission" date="2016-10" db="EMBL/GenBank/DDBJ databases">
        <authorList>
            <person name="Varghese N."/>
            <person name="Submissions S."/>
        </authorList>
    </citation>
    <scope>NUCLEOTIDE SEQUENCE [LARGE SCALE GENOMIC DNA]</scope>
    <source>
        <strain evidence="3">CGMCC 1.10223</strain>
    </source>
</reference>
<protein>
    <submittedName>
        <fullName evidence="2">ComF family protein</fullName>
    </submittedName>
</protein>
<comment type="similarity">
    <text evidence="1">Belongs to the ComF/GntX family.</text>
</comment>
<dbReference type="Gene3D" id="3.40.50.2020">
    <property type="match status" value="1"/>
</dbReference>
<proteinExistence type="inferred from homology"/>
<accession>A0A1I2ICS1</accession>
<dbReference type="CDD" id="cd06223">
    <property type="entry name" value="PRTases_typeI"/>
    <property type="match status" value="1"/>
</dbReference>
<dbReference type="InterPro" id="IPR000836">
    <property type="entry name" value="PRTase_dom"/>
</dbReference>
<dbReference type="PANTHER" id="PTHR47505:SF1">
    <property type="entry name" value="DNA UTILIZATION PROTEIN YHGH"/>
    <property type="match status" value="1"/>
</dbReference>
<dbReference type="InterPro" id="IPR029057">
    <property type="entry name" value="PRTase-like"/>
</dbReference>
<dbReference type="Proteomes" id="UP000183410">
    <property type="component" value="Unassembled WGS sequence"/>
</dbReference>